<dbReference type="InterPro" id="IPR003029">
    <property type="entry name" value="S1_domain"/>
</dbReference>
<accession>F0YMT3</accession>
<dbReference type="AlphaFoldDB" id="F0YMT3"/>
<evidence type="ECO:0000313" key="6">
    <source>
        <dbReference type="Proteomes" id="UP000002729"/>
    </source>
</evidence>
<dbReference type="InterPro" id="IPR012340">
    <property type="entry name" value="NA-bd_OB-fold"/>
</dbReference>
<protein>
    <recommendedName>
        <fullName evidence="4">S1 motif domain-containing protein</fullName>
    </recommendedName>
</protein>
<name>F0YMT3_AURAN</name>
<dbReference type="Proteomes" id="UP000002729">
    <property type="component" value="Unassembled WGS sequence"/>
</dbReference>
<dbReference type="PROSITE" id="PS50126">
    <property type="entry name" value="S1"/>
    <property type="match status" value="2"/>
</dbReference>
<feature type="signal peptide" evidence="3">
    <location>
        <begin position="1"/>
        <end position="28"/>
    </location>
</feature>
<gene>
    <name evidence="5" type="ORF">AURANDRAFT_72706</name>
</gene>
<evidence type="ECO:0000256" key="1">
    <source>
        <dbReference type="ARBA" id="ARBA00025453"/>
    </source>
</evidence>
<feature type="domain" description="S1 motif" evidence="4">
    <location>
        <begin position="68"/>
        <end position="137"/>
    </location>
</feature>
<evidence type="ECO:0000313" key="5">
    <source>
        <dbReference type="EMBL" id="EGB03584.1"/>
    </source>
</evidence>
<dbReference type="GO" id="GO:0003735">
    <property type="term" value="F:structural constituent of ribosome"/>
    <property type="evidence" value="ECO:0007669"/>
    <property type="project" value="TreeGrafter"/>
</dbReference>
<feature type="region of interest" description="Disordered" evidence="2">
    <location>
        <begin position="241"/>
        <end position="290"/>
    </location>
</feature>
<dbReference type="PANTHER" id="PTHR10724:SF10">
    <property type="entry name" value="S1 RNA-BINDING DOMAIN-CONTAINING PROTEIN 1"/>
    <property type="match status" value="1"/>
</dbReference>
<sequence length="328" mass="34712">MGLMKHAIIALAATTATAFVARTAPVRAHVLRAEEGVAAEPVVAEVAEEKPKRADKSKATPLADLVEGNEYAGKITGLAAYGAFVDIGAQSDGLVHISELSASYVDDVASVVKEGDDVTVRILKIDSGKKQLSLSMKPEGAEAPPKKRGGGGRQKKAGAEELRKYQDADPAEFISGTVRTVLEWGAFVNIAPGVDGLVHISRVSDSRVEDLQAELSVGDEVKVRIIDVDLDKATLGLAMNTYRDPTAPPRPGRDDAGGESAAARRARNPDAAGGGQRKPRRMDPGDDIWENKDSFNWKDVLAEADVGDADDMSSGFSVDLETGKLTLQ</sequence>
<feature type="domain" description="S1 motif" evidence="4">
    <location>
        <begin position="171"/>
        <end position="240"/>
    </location>
</feature>
<feature type="chain" id="PRO_5003264793" description="S1 motif domain-containing protein" evidence="3">
    <location>
        <begin position="29"/>
        <end position="328"/>
    </location>
</feature>
<proteinExistence type="predicted"/>
<organism evidence="6">
    <name type="scientific">Aureococcus anophagefferens</name>
    <name type="common">Harmful bloom alga</name>
    <dbReference type="NCBI Taxonomy" id="44056"/>
    <lineage>
        <taxon>Eukaryota</taxon>
        <taxon>Sar</taxon>
        <taxon>Stramenopiles</taxon>
        <taxon>Ochrophyta</taxon>
        <taxon>Pelagophyceae</taxon>
        <taxon>Pelagomonadales</taxon>
        <taxon>Pelagomonadaceae</taxon>
        <taxon>Aureococcus</taxon>
    </lineage>
</organism>
<dbReference type="InterPro" id="IPR050437">
    <property type="entry name" value="Ribos_protein_bS1-like"/>
</dbReference>
<dbReference type="GeneID" id="20228836"/>
<dbReference type="FunFam" id="2.40.50.140:FF:000051">
    <property type="entry name" value="RNA-binding transcriptional accessory protein"/>
    <property type="match status" value="2"/>
</dbReference>
<dbReference type="OMA" id="HAWISAQ"/>
<dbReference type="SMART" id="SM00316">
    <property type="entry name" value="S1"/>
    <property type="match status" value="2"/>
</dbReference>
<comment type="function">
    <text evidence="1">Associates with the EF-Tu.GDP complex and induces the exchange of GDP to GTP. It remains bound to the aminoacyl-tRNA.EF-Tu.GTP complex up to the GTP hydrolysis stage on the ribosome.</text>
</comment>
<dbReference type="eggNOG" id="KOG1071">
    <property type="taxonomic scope" value="Eukaryota"/>
</dbReference>
<feature type="region of interest" description="Disordered" evidence="2">
    <location>
        <begin position="133"/>
        <end position="162"/>
    </location>
</feature>
<dbReference type="SUPFAM" id="SSF50249">
    <property type="entry name" value="Nucleic acid-binding proteins"/>
    <property type="match status" value="2"/>
</dbReference>
<feature type="region of interest" description="Disordered" evidence="2">
    <location>
        <begin position="308"/>
        <end position="328"/>
    </location>
</feature>
<dbReference type="InParanoid" id="F0YMT3"/>
<evidence type="ECO:0000256" key="3">
    <source>
        <dbReference type="SAM" id="SignalP"/>
    </source>
</evidence>
<dbReference type="KEGG" id="aaf:AURANDRAFT_72706"/>
<dbReference type="EMBL" id="GL833167">
    <property type="protein sequence ID" value="EGB03584.1"/>
    <property type="molecule type" value="Genomic_DNA"/>
</dbReference>
<dbReference type="GO" id="GO:0006412">
    <property type="term" value="P:translation"/>
    <property type="evidence" value="ECO:0007669"/>
    <property type="project" value="TreeGrafter"/>
</dbReference>
<dbReference type="OrthoDB" id="412781at2759"/>
<dbReference type="GO" id="GO:0005737">
    <property type="term" value="C:cytoplasm"/>
    <property type="evidence" value="ECO:0007669"/>
    <property type="project" value="UniProtKB-ARBA"/>
</dbReference>
<dbReference type="PANTHER" id="PTHR10724">
    <property type="entry name" value="30S RIBOSOMAL PROTEIN S1"/>
    <property type="match status" value="1"/>
</dbReference>
<dbReference type="RefSeq" id="XP_009041734.1">
    <property type="nucleotide sequence ID" value="XM_009043486.1"/>
</dbReference>
<dbReference type="GO" id="GO:0003729">
    <property type="term" value="F:mRNA binding"/>
    <property type="evidence" value="ECO:0007669"/>
    <property type="project" value="TreeGrafter"/>
</dbReference>
<dbReference type="Pfam" id="PF00575">
    <property type="entry name" value="S1"/>
    <property type="match status" value="2"/>
</dbReference>
<evidence type="ECO:0000256" key="2">
    <source>
        <dbReference type="SAM" id="MobiDB-lite"/>
    </source>
</evidence>
<dbReference type="Gene3D" id="2.40.50.140">
    <property type="entry name" value="Nucleic acid-binding proteins"/>
    <property type="match status" value="2"/>
</dbReference>
<feature type="compositionally biased region" description="Basic and acidic residues" evidence="2">
    <location>
        <begin position="281"/>
        <end position="290"/>
    </location>
</feature>
<evidence type="ECO:0000259" key="4">
    <source>
        <dbReference type="PROSITE" id="PS50126"/>
    </source>
</evidence>
<reference evidence="5 6" key="1">
    <citation type="journal article" date="2011" name="Proc. Natl. Acad. Sci. U.S.A.">
        <title>Niche of harmful alga Aureococcus anophagefferens revealed through ecogenomics.</title>
        <authorList>
            <person name="Gobler C.J."/>
            <person name="Berry D.L."/>
            <person name="Dyhrman S.T."/>
            <person name="Wilhelm S.W."/>
            <person name="Salamov A."/>
            <person name="Lobanov A.V."/>
            <person name="Zhang Y."/>
            <person name="Collier J.L."/>
            <person name="Wurch L.L."/>
            <person name="Kustka A.B."/>
            <person name="Dill B.D."/>
            <person name="Shah M."/>
            <person name="VerBerkmoes N.C."/>
            <person name="Kuo A."/>
            <person name="Terry A."/>
            <person name="Pangilinan J."/>
            <person name="Lindquist E.A."/>
            <person name="Lucas S."/>
            <person name="Paulsen I.T."/>
            <person name="Hattenrath-Lehmann T.K."/>
            <person name="Talmage S.C."/>
            <person name="Walker E.A."/>
            <person name="Koch F."/>
            <person name="Burson A.M."/>
            <person name="Marcoval M.A."/>
            <person name="Tang Y.Z."/>
            <person name="Lecleir G.R."/>
            <person name="Coyne K.J."/>
            <person name="Berg G.M."/>
            <person name="Bertrand E.M."/>
            <person name="Saito M.A."/>
            <person name="Gladyshev V.N."/>
            <person name="Grigoriev I.V."/>
        </authorList>
    </citation>
    <scope>NUCLEOTIDE SEQUENCE [LARGE SCALE GENOMIC DNA]</scope>
    <source>
        <strain evidence="6">CCMP 1984</strain>
    </source>
</reference>
<keyword evidence="3" id="KW-0732">Signal</keyword>
<feature type="compositionally biased region" description="Basic residues" evidence="2">
    <location>
        <begin position="146"/>
        <end position="156"/>
    </location>
</feature>
<keyword evidence="6" id="KW-1185">Reference proteome</keyword>